<evidence type="ECO:0000313" key="3">
    <source>
        <dbReference type="Proteomes" id="UP000192790"/>
    </source>
</evidence>
<dbReference type="AlphaFoldDB" id="A0A1W2BTG0"/>
<reference evidence="2 3" key="1">
    <citation type="submission" date="2017-04" db="EMBL/GenBank/DDBJ databases">
        <authorList>
            <person name="Afonso C.L."/>
            <person name="Miller P.J."/>
            <person name="Scott M.A."/>
            <person name="Spackman E."/>
            <person name="Goraichik I."/>
            <person name="Dimitrov K.M."/>
            <person name="Suarez D.L."/>
            <person name="Swayne D.E."/>
        </authorList>
    </citation>
    <scope>NUCLEOTIDE SEQUENCE [LARGE SCALE GENOMIC DNA]</scope>
    <source>
        <strain evidence="2 3">DSM 12816</strain>
    </source>
</reference>
<organism evidence="2 3">
    <name type="scientific">Papillibacter cinnamivorans DSM 12816</name>
    <dbReference type="NCBI Taxonomy" id="1122930"/>
    <lineage>
        <taxon>Bacteria</taxon>
        <taxon>Bacillati</taxon>
        <taxon>Bacillota</taxon>
        <taxon>Clostridia</taxon>
        <taxon>Eubacteriales</taxon>
        <taxon>Oscillospiraceae</taxon>
        <taxon>Papillibacter</taxon>
    </lineage>
</organism>
<sequence length="94" mass="10786">MSLFEAGMLICFGFAWPTNIYKSVKSKSTKGKSLQFLLIIEVGYVFGIIHKILYSQDIVLVLYILNFVMVAVDTALYFVNRKREKELEAKEAQN</sequence>
<proteinExistence type="predicted"/>
<keyword evidence="3" id="KW-1185">Reference proteome</keyword>
<dbReference type="STRING" id="1122930.SAMN02745168_2369"/>
<keyword evidence="1" id="KW-1133">Transmembrane helix</keyword>
<evidence type="ECO:0008006" key="4">
    <source>
        <dbReference type="Google" id="ProtNLM"/>
    </source>
</evidence>
<feature type="transmembrane region" description="Helical" evidence="1">
    <location>
        <begin position="36"/>
        <end position="54"/>
    </location>
</feature>
<dbReference type="Gene3D" id="1.20.1280.290">
    <property type="match status" value="1"/>
</dbReference>
<keyword evidence="1" id="KW-0472">Membrane</keyword>
<keyword evidence="1" id="KW-0812">Transmembrane</keyword>
<dbReference type="EMBL" id="FWXW01000006">
    <property type="protein sequence ID" value="SMC76270.1"/>
    <property type="molecule type" value="Genomic_DNA"/>
</dbReference>
<feature type="transmembrane region" description="Helical" evidence="1">
    <location>
        <begin position="60"/>
        <end position="79"/>
    </location>
</feature>
<dbReference type="Proteomes" id="UP000192790">
    <property type="component" value="Unassembled WGS sequence"/>
</dbReference>
<gene>
    <name evidence="2" type="ORF">SAMN02745168_2369</name>
</gene>
<feature type="transmembrane region" description="Helical" evidence="1">
    <location>
        <begin position="6"/>
        <end position="24"/>
    </location>
</feature>
<accession>A0A1W2BTG0</accession>
<dbReference type="OrthoDB" id="5827at2"/>
<name>A0A1W2BTG0_9FIRM</name>
<evidence type="ECO:0000313" key="2">
    <source>
        <dbReference type="EMBL" id="SMC76270.1"/>
    </source>
</evidence>
<dbReference type="RefSeq" id="WP_084235046.1">
    <property type="nucleotide sequence ID" value="NZ_FWXW01000006.1"/>
</dbReference>
<evidence type="ECO:0000256" key="1">
    <source>
        <dbReference type="SAM" id="Phobius"/>
    </source>
</evidence>
<protein>
    <recommendedName>
        <fullName evidence="4">PQ loop repeat-containing protein</fullName>
    </recommendedName>
</protein>